<dbReference type="PROSITE" id="PS51257">
    <property type="entry name" value="PROKAR_LIPOPROTEIN"/>
    <property type="match status" value="1"/>
</dbReference>
<dbReference type="Gene3D" id="3.20.20.70">
    <property type="entry name" value="Aldolase class I"/>
    <property type="match status" value="1"/>
</dbReference>
<sequence length="261" mass="27891">MHRFPPALVAPVVVLVVAAGCSAEDGFPADPVFDYQLGGAYPPADDVTVVVRDSTADPAAGRYTVCYLNAFQTQPDDRDRWLTDHPDLVLRDGAGEPLVDQDWPGEMILDTTRAADLAEVLAPDLRHCADAGFDAVELDNLDSYLRSAGALTIEDNLGLATALVTLAHDHGLAAGQKNTAELGTRGRDEAGFDFAVVEECVPHDECAGYAEVYGPRVLPIEYTDTWPTPTEACAGALPATIVRDRDLLPPGEPGHVSVRCR</sequence>
<reference evidence="3 4" key="1">
    <citation type="submission" date="2016-12" db="EMBL/GenBank/DDBJ databases">
        <title>The draft genome sequence of Actinophytocola xinjiangensis.</title>
        <authorList>
            <person name="Wang W."/>
            <person name="Yuan L."/>
        </authorList>
    </citation>
    <scope>NUCLEOTIDE SEQUENCE [LARGE SCALE GENOMIC DNA]</scope>
    <source>
        <strain evidence="3 4">CGMCC 4.4663</strain>
    </source>
</reference>
<comment type="caution">
    <text evidence="3">The sequence shown here is derived from an EMBL/GenBank/DDBJ whole genome shotgun (WGS) entry which is preliminary data.</text>
</comment>
<organism evidence="3 4">
    <name type="scientific">Actinophytocola xinjiangensis</name>
    <dbReference type="NCBI Taxonomy" id="485602"/>
    <lineage>
        <taxon>Bacteria</taxon>
        <taxon>Bacillati</taxon>
        <taxon>Actinomycetota</taxon>
        <taxon>Actinomycetes</taxon>
        <taxon>Pseudonocardiales</taxon>
        <taxon>Pseudonocardiaceae</taxon>
    </lineage>
</organism>
<keyword evidence="4" id="KW-1185">Reference proteome</keyword>
<feature type="domain" description="Glycoside-hydrolase family GH114 TIM-barrel" evidence="2">
    <location>
        <begin position="33"/>
        <end position="247"/>
    </location>
</feature>
<dbReference type="Pfam" id="PF03537">
    <property type="entry name" value="Glyco_hydro_114"/>
    <property type="match status" value="1"/>
</dbReference>
<gene>
    <name evidence="3" type="ORF">BLA60_33965</name>
</gene>
<dbReference type="RefSeq" id="WP_075137139.1">
    <property type="nucleotide sequence ID" value="NZ_MSIF01000024.1"/>
</dbReference>
<feature type="signal peptide" evidence="1">
    <location>
        <begin position="1"/>
        <end position="23"/>
    </location>
</feature>
<dbReference type="OrthoDB" id="319933at2"/>
<feature type="chain" id="PRO_5031309071" description="Glycoside-hydrolase family GH114 TIM-barrel domain-containing protein" evidence="1">
    <location>
        <begin position="24"/>
        <end position="261"/>
    </location>
</feature>
<evidence type="ECO:0000313" key="3">
    <source>
        <dbReference type="EMBL" id="OLF06048.1"/>
    </source>
</evidence>
<accession>A0A7Z0WH00</accession>
<dbReference type="InterPro" id="IPR017853">
    <property type="entry name" value="GH"/>
</dbReference>
<proteinExistence type="predicted"/>
<dbReference type="InterPro" id="IPR004352">
    <property type="entry name" value="GH114_TIM-barrel"/>
</dbReference>
<evidence type="ECO:0000313" key="4">
    <source>
        <dbReference type="Proteomes" id="UP000185696"/>
    </source>
</evidence>
<dbReference type="EMBL" id="MSIF01000024">
    <property type="protein sequence ID" value="OLF06048.1"/>
    <property type="molecule type" value="Genomic_DNA"/>
</dbReference>
<dbReference type="SUPFAM" id="SSF51445">
    <property type="entry name" value="(Trans)glycosidases"/>
    <property type="match status" value="1"/>
</dbReference>
<dbReference type="PANTHER" id="PTHR35273:SF2">
    <property type="entry name" value="ALPHA-GALACTOSIDASE"/>
    <property type="match status" value="1"/>
</dbReference>
<dbReference type="PANTHER" id="PTHR35273">
    <property type="entry name" value="ALPHA-1,4 POLYGALACTOSAMINIDASE, PUTATIVE (AFU_ORTHOLOGUE AFUA_3G07890)-RELATED"/>
    <property type="match status" value="1"/>
</dbReference>
<dbReference type="InterPro" id="IPR013785">
    <property type="entry name" value="Aldolase_TIM"/>
</dbReference>
<dbReference type="Proteomes" id="UP000185696">
    <property type="component" value="Unassembled WGS sequence"/>
</dbReference>
<protein>
    <recommendedName>
        <fullName evidence="2">Glycoside-hydrolase family GH114 TIM-barrel domain-containing protein</fullName>
    </recommendedName>
</protein>
<dbReference type="AlphaFoldDB" id="A0A7Z0WH00"/>
<evidence type="ECO:0000259" key="2">
    <source>
        <dbReference type="Pfam" id="PF03537"/>
    </source>
</evidence>
<name>A0A7Z0WH00_9PSEU</name>
<keyword evidence="1" id="KW-0732">Signal</keyword>
<evidence type="ECO:0000256" key="1">
    <source>
        <dbReference type="SAM" id="SignalP"/>
    </source>
</evidence>